<sequence length="306" mass="32444">MTANSVAAQSAVTDGGAVLRASGLGKRYRGVWALRDCSLSIPAGRVVALVGPNGAGKTTLIHMIVGLLAPTEGEVRVFGAATGRDRVAFVAQDKPLYNGFSVAETLRFGRTLNPGWDDAMARRRLADLDIPLRRKVGALSGGQRTQVALTIALAKRPDLLVLDEPLADLDPLARHDVTRGLMAAVAEHGTTVLFSSHVVSDLEGTCDWLVMLNRGRVQVSGDLDDLVASHRLLTGPAEAADEIAARLPVVARTMSGRQASLLVRDPAPPIDPRWSSHAIGLNDLIVTYLRDPRAGAPRDLSAVPAE</sequence>
<keyword evidence="6" id="KW-1185">Reference proteome</keyword>
<evidence type="ECO:0000256" key="1">
    <source>
        <dbReference type="ARBA" id="ARBA00022448"/>
    </source>
</evidence>
<evidence type="ECO:0000313" key="6">
    <source>
        <dbReference type="Proteomes" id="UP000588112"/>
    </source>
</evidence>
<dbReference type="AlphaFoldDB" id="A0A7W9DRQ6"/>
<keyword evidence="3 5" id="KW-0067">ATP-binding</keyword>
<evidence type="ECO:0000256" key="2">
    <source>
        <dbReference type="ARBA" id="ARBA00022741"/>
    </source>
</evidence>
<dbReference type="InterPro" id="IPR051782">
    <property type="entry name" value="ABC_Transporter_VariousFunc"/>
</dbReference>
<dbReference type="GO" id="GO:0005524">
    <property type="term" value="F:ATP binding"/>
    <property type="evidence" value="ECO:0007669"/>
    <property type="project" value="UniProtKB-KW"/>
</dbReference>
<evidence type="ECO:0000256" key="3">
    <source>
        <dbReference type="ARBA" id="ARBA00022840"/>
    </source>
</evidence>
<dbReference type="InterPro" id="IPR003593">
    <property type="entry name" value="AAA+_ATPase"/>
</dbReference>
<keyword evidence="2" id="KW-0547">Nucleotide-binding</keyword>
<feature type="domain" description="ABC transporter" evidence="4">
    <location>
        <begin position="19"/>
        <end position="239"/>
    </location>
</feature>
<dbReference type="SMART" id="SM00382">
    <property type="entry name" value="AAA"/>
    <property type="match status" value="1"/>
</dbReference>
<dbReference type="InterPro" id="IPR003439">
    <property type="entry name" value="ABC_transporter-like_ATP-bd"/>
</dbReference>
<dbReference type="PANTHER" id="PTHR42939">
    <property type="entry name" value="ABC TRANSPORTER ATP-BINDING PROTEIN ALBC-RELATED"/>
    <property type="match status" value="1"/>
</dbReference>
<dbReference type="GO" id="GO:0016887">
    <property type="term" value="F:ATP hydrolysis activity"/>
    <property type="evidence" value="ECO:0007669"/>
    <property type="project" value="InterPro"/>
</dbReference>
<dbReference type="Proteomes" id="UP000588112">
    <property type="component" value="Unassembled WGS sequence"/>
</dbReference>
<dbReference type="InterPro" id="IPR027417">
    <property type="entry name" value="P-loop_NTPase"/>
</dbReference>
<accession>A0A7W9DRQ6</accession>
<dbReference type="CDD" id="cd03230">
    <property type="entry name" value="ABC_DR_subfamily_A"/>
    <property type="match status" value="1"/>
</dbReference>
<dbReference type="PANTHER" id="PTHR42939:SF1">
    <property type="entry name" value="ABC TRANSPORTER ATP-BINDING PROTEIN ALBC-RELATED"/>
    <property type="match status" value="1"/>
</dbReference>
<organism evidence="5 6">
    <name type="scientific">Sphaerisporangium krabiense</name>
    <dbReference type="NCBI Taxonomy" id="763782"/>
    <lineage>
        <taxon>Bacteria</taxon>
        <taxon>Bacillati</taxon>
        <taxon>Actinomycetota</taxon>
        <taxon>Actinomycetes</taxon>
        <taxon>Streptosporangiales</taxon>
        <taxon>Streptosporangiaceae</taxon>
        <taxon>Sphaerisporangium</taxon>
    </lineage>
</organism>
<comment type="caution">
    <text evidence="5">The sequence shown here is derived from an EMBL/GenBank/DDBJ whole genome shotgun (WGS) entry which is preliminary data.</text>
</comment>
<dbReference type="Gene3D" id="3.40.50.300">
    <property type="entry name" value="P-loop containing nucleotide triphosphate hydrolases"/>
    <property type="match status" value="1"/>
</dbReference>
<name>A0A7W9DRQ6_9ACTN</name>
<dbReference type="PROSITE" id="PS50893">
    <property type="entry name" value="ABC_TRANSPORTER_2"/>
    <property type="match status" value="1"/>
</dbReference>
<gene>
    <name evidence="5" type="ORF">BJ981_003309</name>
</gene>
<reference evidence="5 6" key="1">
    <citation type="submission" date="2020-08" db="EMBL/GenBank/DDBJ databases">
        <title>Sequencing the genomes of 1000 actinobacteria strains.</title>
        <authorList>
            <person name="Klenk H.-P."/>
        </authorList>
    </citation>
    <scope>NUCLEOTIDE SEQUENCE [LARGE SCALE GENOMIC DNA]</scope>
    <source>
        <strain evidence="5 6">DSM 45790</strain>
    </source>
</reference>
<dbReference type="RefSeq" id="WP_239139720.1">
    <property type="nucleotide sequence ID" value="NZ_BOOS01000068.1"/>
</dbReference>
<evidence type="ECO:0000259" key="4">
    <source>
        <dbReference type="PROSITE" id="PS50893"/>
    </source>
</evidence>
<keyword evidence="1" id="KW-0813">Transport</keyword>
<dbReference type="EMBL" id="JACHBR010000001">
    <property type="protein sequence ID" value="MBB5627610.1"/>
    <property type="molecule type" value="Genomic_DNA"/>
</dbReference>
<evidence type="ECO:0000313" key="5">
    <source>
        <dbReference type="EMBL" id="MBB5627610.1"/>
    </source>
</evidence>
<dbReference type="Pfam" id="PF00005">
    <property type="entry name" value="ABC_tran"/>
    <property type="match status" value="1"/>
</dbReference>
<protein>
    <submittedName>
        <fullName evidence="5">ABC-2 type transport system ATP-binding protein</fullName>
    </submittedName>
</protein>
<proteinExistence type="predicted"/>
<dbReference type="SUPFAM" id="SSF52540">
    <property type="entry name" value="P-loop containing nucleoside triphosphate hydrolases"/>
    <property type="match status" value="1"/>
</dbReference>